<name>A0A0F9WBA6_9MICR</name>
<sequence>MYHIYFPKRKRFRPTLYFPFSIIAFFYKKLCITCLLLFILPKIAEIVILAFFKSQNLAFLNITWCFYLPILRYKKYNLEKRKYLHVLIKFVVRPENNNSRGTSKIV</sequence>
<proteinExistence type="predicted"/>
<organism evidence="2 3">
    <name type="scientific">Vairimorpha ceranae</name>
    <dbReference type="NCBI Taxonomy" id="40302"/>
    <lineage>
        <taxon>Eukaryota</taxon>
        <taxon>Fungi</taxon>
        <taxon>Fungi incertae sedis</taxon>
        <taxon>Microsporidia</taxon>
        <taxon>Nosematidae</taxon>
        <taxon>Vairimorpha</taxon>
    </lineage>
</organism>
<dbReference type="VEuPathDB" id="MicrosporidiaDB:AAJ76_1060006130"/>
<dbReference type="AlphaFoldDB" id="A0A0F9WBA6"/>
<keyword evidence="1" id="KW-1133">Transmembrane helix</keyword>
<evidence type="ECO:0000256" key="1">
    <source>
        <dbReference type="SAM" id="Phobius"/>
    </source>
</evidence>
<accession>A0A0F9WBA6</accession>
<evidence type="ECO:0000313" key="2">
    <source>
        <dbReference type="EMBL" id="KKO74175.1"/>
    </source>
</evidence>
<dbReference type="EMBL" id="JPQZ01000106">
    <property type="protein sequence ID" value="KKO74175.1"/>
    <property type="molecule type" value="Genomic_DNA"/>
</dbReference>
<keyword evidence="1" id="KW-0472">Membrane</keyword>
<feature type="transmembrane region" description="Helical" evidence="1">
    <location>
        <begin position="46"/>
        <end position="71"/>
    </location>
</feature>
<evidence type="ECO:0000313" key="3">
    <source>
        <dbReference type="Proteomes" id="UP000034350"/>
    </source>
</evidence>
<feature type="transmembrane region" description="Helical" evidence="1">
    <location>
        <begin position="16"/>
        <end position="40"/>
    </location>
</feature>
<comment type="caution">
    <text evidence="2">The sequence shown here is derived from an EMBL/GenBank/DDBJ whole genome shotgun (WGS) entry which is preliminary data.</text>
</comment>
<keyword evidence="1" id="KW-0812">Transmembrane</keyword>
<reference evidence="2 3" key="1">
    <citation type="journal article" date="2015" name="Environ. Microbiol.">
        <title>Genome analyses suggest the presence of polyploidy and recent human-driven expansions in eight global populations of the honeybee pathogen Nosema ceranae.</title>
        <authorList>
            <person name="Pelin A."/>
            <person name="Selman M."/>
            <person name="Aris-Brosou S."/>
            <person name="Farinelli L."/>
            <person name="Corradi N."/>
        </authorList>
    </citation>
    <scope>NUCLEOTIDE SEQUENCE [LARGE SCALE GENOMIC DNA]</scope>
    <source>
        <strain evidence="2 3">PA08 1199</strain>
    </source>
</reference>
<dbReference type="Proteomes" id="UP000034350">
    <property type="component" value="Unassembled WGS sequence"/>
</dbReference>
<dbReference type="GeneID" id="36318610"/>
<gene>
    <name evidence="2" type="ORF">AAJ76_1060006130</name>
</gene>
<dbReference type="RefSeq" id="XP_024329917.1">
    <property type="nucleotide sequence ID" value="XM_024473713.1"/>
</dbReference>
<protein>
    <submittedName>
        <fullName evidence="2">Uncharacterized protein</fullName>
    </submittedName>
</protein>
<keyword evidence="3" id="KW-1185">Reference proteome</keyword>